<name>A0A7K1TH63_9BACT</name>
<gene>
    <name evidence="1" type="ORF">GO988_15615</name>
</gene>
<evidence type="ECO:0000313" key="1">
    <source>
        <dbReference type="EMBL" id="MVN77760.1"/>
    </source>
</evidence>
<accession>A0A7K1TH63</accession>
<dbReference type="AlphaFoldDB" id="A0A7K1TH63"/>
<reference evidence="1 2" key="1">
    <citation type="submission" date="2019-12" db="EMBL/GenBank/DDBJ databases">
        <title>Hymenobacter sp. HMF4947 Genome sequencing and assembly.</title>
        <authorList>
            <person name="Kang H."/>
            <person name="Cha I."/>
            <person name="Kim H."/>
            <person name="Joh K."/>
        </authorList>
    </citation>
    <scope>NUCLEOTIDE SEQUENCE [LARGE SCALE GENOMIC DNA]</scope>
    <source>
        <strain evidence="1 2">HMF4947</strain>
    </source>
</reference>
<dbReference type="EMBL" id="WQKZ01000003">
    <property type="protein sequence ID" value="MVN77760.1"/>
    <property type="molecule type" value="Genomic_DNA"/>
</dbReference>
<sequence>MFCPSRAQAQASVAGLVPDSTDMRYQTIDLNVTLKNMHLWRGFKVTNAALIAADLHYTTRNEHFSTGLWGGSGFTGEYKEFDYYASYSKGRFLLALWDINNFSSYPDANIFSYDRVGTSRTWQWPTR</sequence>
<evidence type="ECO:0000313" key="2">
    <source>
        <dbReference type="Proteomes" id="UP000441336"/>
    </source>
</evidence>
<keyword evidence="2" id="KW-1185">Reference proteome</keyword>
<proteinExistence type="predicted"/>
<dbReference type="Proteomes" id="UP000441336">
    <property type="component" value="Unassembled WGS sequence"/>
</dbReference>
<dbReference type="RefSeq" id="WP_157567090.1">
    <property type="nucleotide sequence ID" value="NZ_WQKZ01000003.1"/>
</dbReference>
<evidence type="ECO:0008006" key="3">
    <source>
        <dbReference type="Google" id="ProtNLM"/>
    </source>
</evidence>
<protein>
    <recommendedName>
        <fullName evidence="3">Alginate export domain-containing protein</fullName>
    </recommendedName>
</protein>
<comment type="caution">
    <text evidence="1">The sequence shown here is derived from an EMBL/GenBank/DDBJ whole genome shotgun (WGS) entry which is preliminary data.</text>
</comment>
<organism evidence="1 2">
    <name type="scientific">Hymenobacter ginkgonis</name>
    <dbReference type="NCBI Taxonomy" id="2682976"/>
    <lineage>
        <taxon>Bacteria</taxon>
        <taxon>Pseudomonadati</taxon>
        <taxon>Bacteroidota</taxon>
        <taxon>Cytophagia</taxon>
        <taxon>Cytophagales</taxon>
        <taxon>Hymenobacteraceae</taxon>
        <taxon>Hymenobacter</taxon>
    </lineage>
</organism>